<dbReference type="GO" id="GO:0015658">
    <property type="term" value="F:branched-chain amino acid transmembrane transporter activity"/>
    <property type="evidence" value="ECO:0007669"/>
    <property type="project" value="InterPro"/>
</dbReference>
<accession>A0A2N8L417</accession>
<keyword evidence="2" id="KW-1003">Cell membrane</keyword>
<dbReference type="GO" id="GO:0005524">
    <property type="term" value="F:ATP binding"/>
    <property type="evidence" value="ECO:0007669"/>
    <property type="project" value="UniProtKB-KW"/>
</dbReference>
<dbReference type="OrthoDB" id="9814461at2"/>
<protein>
    <submittedName>
        <fullName evidence="7">ABC transporter ATP-binding protein</fullName>
    </submittedName>
</protein>
<dbReference type="Proteomes" id="UP000235916">
    <property type="component" value="Unassembled WGS sequence"/>
</dbReference>
<dbReference type="EMBL" id="POSP01000001">
    <property type="protein sequence ID" value="PND40440.1"/>
    <property type="molecule type" value="Genomic_DNA"/>
</dbReference>
<dbReference type="Pfam" id="PF02653">
    <property type="entry name" value="BPD_transp_2"/>
    <property type="match status" value="1"/>
</dbReference>
<evidence type="ECO:0000256" key="1">
    <source>
        <dbReference type="ARBA" id="ARBA00004651"/>
    </source>
</evidence>
<gene>
    <name evidence="7" type="ORF">C1O66_00775</name>
</gene>
<sequence length="319" mass="33769">MFGQGLLYVLLALGLNVVVGFAGLLDLGFVAFYAIGAYVVALAASPHLFEHVAWVRACFPAGMHAPWWLLLPAGAILAAGLGCLLGAPTLRLRGDYLAVVTLAFGELIRLLLNNLGHPVNLTNGARGISQIDDPHIAGLNFGQPLDLFAGLRLAPVTLHAYLFLALVLLAVLISRRLEDSRLGRAWKALREDEMAAQAMGLNTPRLKLMAFAVGASFGGVAGCLFAGFQGYVSPESFSLQESVLIVAMVVLGGSGHVPGVVLGALLLSVLPEALRYLTGPLQAWSDGRLDAPILRQLLVAVVMVGVMLWRPRGLWPGKG</sequence>
<keyword evidence="7" id="KW-0067">ATP-binding</keyword>
<evidence type="ECO:0000256" key="4">
    <source>
        <dbReference type="ARBA" id="ARBA00022989"/>
    </source>
</evidence>
<feature type="transmembrane region" description="Helical" evidence="6">
    <location>
        <begin position="30"/>
        <end position="49"/>
    </location>
</feature>
<feature type="transmembrane region" description="Helical" evidence="6">
    <location>
        <begin position="153"/>
        <end position="174"/>
    </location>
</feature>
<dbReference type="InterPro" id="IPR001851">
    <property type="entry name" value="ABC_transp_permease"/>
</dbReference>
<evidence type="ECO:0000256" key="6">
    <source>
        <dbReference type="SAM" id="Phobius"/>
    </source>
</evidence>
<dbReference type="PANTHER" id="PTHR30482:SF10">
    <property type="entry name" value="HIGH-AFFINITY BRANCHED-CHAIN AMINO ACID TRANSPORT PROTEIN BRAE"/>
    <property type="match status" value="1"/>
</dbReference>
<comment type="subcellular location">
    <subcellularLocation>
        <location evidence="1">Cell membrane</location>
        <topology evidence="1">Multi-pass membrane protein</topology>
    </subcellularLocation>
</comment>
<name>A0A2N8L417_9BURK</name>
<keyword evidence="5 6" id="KW-0472">Membrane</keyword>
<dbReference type="PANTHER" id="PTHR30482">
    <property type="entry name" value="HIGH-AFFINITY BRANCHED-CHAIN AMINO ACID TRANSPORT SYSTEM PERMEASE"/>
    <property type="match status" value="1"/>
</dbReference>
<evidence type="ECO:0000256" key="2">
    <source>
        <dbReference type="ARBA" id="ARBA00022475"/>
    </source>
</evidence>
<reference evidence="7 8" key="1">
    <citation type="submission" date="2018-01" db="EMBL/GenBank/DDBJ databases">
        <title>Draft genome sequence of Paucibacter aquatile CR182 isolated from freshwater of the Nakdong River.</title>
        <authorList>
            <person name="Choi A."/>
            <person name="Chung E.J."/>
        </authorList>
    </citation>
    <scope>NUCLEOTIDE SEQUENCE [LARGE SCALE GENOMIC DNA]</scope>
    <source>
        <strain evidence="7 8">CR182</strain>
    </source>
</reference>
<feature type="transmembrane region" description="Helical" evidence="6">
    <location>
        <begin position="208"/>
        <end position="231"/>
    </location>
</feature>
<keyword evidence="7" id="KW-0547">Nucleotide-binding</keyword>
<evidence type="ECO:0000256" key="3">
    <source>
        <dbReference type="ARBA" id="ARBA00022692"/>
    </source>
</evidence>
<proteinExistence type="predicted"/>
<dbReference type="GO" id="GO:0005886">
    <property type="term" value="C:plasma membrane"/>
    <property type="evidence" value="ECO:0007669"/>
    <property type="project" value="UniProtKB-SubCell"/>
</dbReference>
<keyword evidence="8" id="KW-1185">Reference proteome</keyword>
<feature type="transmembrane region" description="Helical" evidence="6">
    <location>
        <begin position="6"/>
        <end position="25"/>
    </location>
</feature>
<evidence type="ECO:0000313" key="8">
    <source>
        <dbReference type="Proteomes" id="UP000235916"/>
    </source>
</evidence>
<dbReference type="CDD" id="cd06581">
    <property type="entry name" value="TM_PBP1_LivM_like"/>
    <property type="match status" value="1"/>
</dbReference>
<evidence type="ECO:0000313" key="7">
    <source>
        <dbReference type="EMBL" id="PND40440.1"/>
    </source>
</evidence>
<feature type="transmembrane region" description="Helical" evidence="6">
    <location>
        <begin position="69"/>
        <end position="87"/>
    </location>
</feature>
<comment type="caution">
    <text evidence="7">The sequence shown here is derived from an EMBL/GenBank/DDBJ whole genome shotgun (WGS) entry which is preliminary data.</text>
</comment>
<keyword evidence="3 6" id="KW-0812">Transmembrane</keyword>
<feature type="transmembrane region" description="Helical" evidence="6">
    <location>
        <begin position="243"/>
        <end position="270"/>
    </location>
</feature>
<organism evidence="7 8">
    <name type="scientific">Kinneretia aquatilis</name>
    <dbReference type="NCBI Taxonomy" id="2070761"/>
    <lineage>
        <taxon>Bacteria</taxon>
        <taxon>Pseudomonadati</taxon>
        <taxon>Pseudomonadota</taxon>
        <taxon>Betaproteobacteria</taxon>
        <taxon>Burkholderiales</taxon>
        <taxon>Sphaerotilaceae</taxon>
        <taxon>Roseateles</taxon>
    </lineage>
</organism>
<evidence type="ECO:0000256" key="5">
    <source>
        <dbReference type="ARBA" id="ARBA00023136"/>
    </source>
</evidence>
<keyword evidence="4 6" id="KW-1133">Transmembrane helix</keyword>
<dbReference type="InterPro" id="IPR043428">
    <property type="entry name" value="LivM-like"/>
</dbReference>
<dbReference type="AlphaFoldDB" id="A0A2N8L417"/>